<dbReference type="GO" id="GO:0006270">
    <property type="term" value="P:DNA replication initiation"/>
    <property type="evidence" value="ECO:0007669"/>
    <property type="project" value="TreeGrafter"/>
</dbReference>
<accession>A0A0B7NJ33</accession>
<dbReference type="PANTHER" id="PTHR12087:SF0">
    <property type="entry name" value="ORIGIN RECOGNITION COMPLEX SUBUNIT 4"/>
    <property type="match status" value="1"/>
</dbReference>
<dbReference type="Proteomes" id="UP000054107">
    <property type="component" value="Unassembled WGS sequence"/>
</dbReference>
<dbReference type="GO" id="GO:0003688">
    <property type="term" value="F:DNA replication origin binding"/>
    <property type="evidence" value="ECO:0007669"/>
    <property type="project" value="TreeGrafter"/>
</dbReference>
<dbReference type="Pfam" id="PF14629">
    <property type="entry name" value="ORC4_C"/>
    <property type="match status" value="1"/>
</dbReference>
<evidence type="ECO:0000313" key="11">
    <source>
        <dbReference type="Proteomes" id="UP000054107"/>
    </source>
</evidence>
<dbReference type="CDD" id="cd00009">
    <property type="entry name" value="AAA"/>
    <property type="match status" value="1"/>
</dbReference>
<comment type="function">
    <text evidence="7">Component of the origin recognition complex (ORC) that binds origins of replication.</text>
</comment>
<evidence type="ECO:0000256" key="8">
    <source>
        <dbReference type="SAM" id="MobiDB-lite"/>
    </source>
</evidence>
<keyword evidence="11" id="KW-1185">Reference proteome</keyword>
<evidence type="ECO:0000259" key="9">
    <source>
        <dbReference type="SMART" id="SM00382"/>
    </source>
</evidence>
<evidence type="ECO:0000256" key="1">
    <source>
        <dbReference type="ARBA" id="ARBA00004123"/>
    </source>
</evidence>
<evidence type="ECO:0000256" key="4">
    <source>
        <dbReference type="ARBA" id="ARBA00022705"/>
    </source>
</evidence>
<keyword evidence="6 7" id="KW-0539">Nucleus</keyword>
<dbReference type="Gene3D" id="3.40.50.300">
    <property type="entry name" value="P-loop containing nucleotide triphosphate hydrolases"/>
    <property type="match status" value="1"/>
</dbReference>
<sequence>MSKRSLQDDNIPYSNHEQTKPHKLLKTASSKIDVSKAQSLLLARLNGIELPNELYGIDKEYNTLYKILKQTVTSGESNSCLIVGNRGTGKSTLVRTVLRDLQDLENEFCIVKLNGLTEVNDRLALNEISRQLVSEQNQPERSFASFADSFDYLLSLLKSGDKSSLPVIFVLDEFDLFAQHPKQALLYNLFDAAQSAQNPMAVIGLTCRLDALDLLEKRVKSRFSHRQIYLFPSPNFGEFLNIAKGTLALPDDYTGSEAFNLDLEELFQNPTVNGILRRIFDISKDIRMFQKICFPPVCKLKETAPFLSAEEFTESSLIQRADSKTAMLKGIALLELILIISMKKLLEKDVTTFNFQMVYDEYKDFMNRTQVNGMGFGMKLYKQAVALKAFENLQMFELVCPVDAPGKCPKEFRMTKLMLEQAQVTEAVLKYNCSQMIKKWATGAS</sequence>
<dbReference type="GO" id="GO:0005664">
    <property type="term" value="C:nuclear origin of replication recognition complex"/>
    <property type="evidence" value="ECO:0007669"/>
    <property type="project" value="TreeGrafter"/>
</dbReference>
<comment type="subcellular location">
    <subcellularLocation>
        <location evidence="1 7">Nucleus</location>
    </subcellularLocation>
</comment>
<dbReference type="AlphaFoldDB" id="A0A0B7NJ33"/>
<gene>
    <name evidence="10" type="primary">PARPA_09744.1 scaffold 38623</name>
</gene>
<dbReference type="InterPro" id="IPR027417">
    <property type="entry name" value="P-loop_NTPase"/>
</dbReference>
<dbReference type="InterPro" id="IPR003593">
    <property type="entry name" value="AAA+_ATPase"/>
</dbReference>
<evidence type="ECO:0000313" key="10">
    <source>
        <dbReference type="EMBL" id="CEP15514.1"/>
    </source>
</evidence>
<keyword evidence="5 7" id="KW-0238">DNA-binding</keyword>
<dbReference type="PANTHER" id="PTHR12087">
    <property type="entry name" value="ORIGIN RECOGNITION COMPLEX SUBUNIT 4"/>
    <property type="match status" value="1"/>
</dbReference>
<feature type="domain" description="AAA+ ATPase" evidence="9">
    <location>
        <begin position="76"/>
        <end position="233"/>
    </location>
</feature>
<evidence type="ECO:0000256" key="3">
    <source>
        <dbReference type="ARBA" id="ARBA00019083"/>
    </source>
</evidence>
<dbReference type="InterPro" id="IPR032705">
    <property type="entry name" value="ORC4_C"/>
</dbReference>
<evidence type="ECO:0000256" key="5">
    <source>
        <dbReference type="ARBA" id="ARBA00023125"/>
    </source>
</evidence>
<dbReference type="FunFam" id="3.40.50.300:FF:003506">
    <property type="entry name" value="Predicted protein"/>
    <property type="match status" value="1"/>
</dbReference>
<evidence type="ECO:0000256" key="7">
    <source>
        <dbReference type="PIRNR" id="PIRNR007858"/>
    </source>
</evidence>
<dbReference type="InterPro" id="IPR016527">
    <property type="entry name" value="ORC4"/>
</dbReference>
<dbReference type="PIRSF" id="PIRSF007858">
    <property type="entry name" value="ORC4"/>
    <property type="match status" value="1"/>
</dbReference>
<organism evidence="10 11">
    <name type="scientific">Parasitella parasitica</name>
    <dbReference type="NCBI Taxonomy" id="35722"/>
    <lineage>
        <taxon>Eukaryota</taxon>
        <taxon>Fungi</taxon>
        <taxon>Fungi incertae sedis</taxon>
        <taxon>Mucoromycota</taxon>
        <taxon>Mucoromycotina</taxon>
        <taxon>Mucoromycetes</taxon>
        <taxon>Mucorales</taxon>
        <taxon>Mucorineae</taxon>
        <taxon>Mucoraceae</taxon>
        <taxon>Parasitella</taxon>
    </lineage>
</organism>
<dbReference type="Pfam" id="PF13191">
    <property type="entry name" value="AAA_16"/>
    <property type="match status" value="1"/>
</dbReference>
<dbReference type="SMART" id="SM00382">
    <property type="entry name" value="AAA"/>
    <property type="match status" value="1"/>
</dbReference>
<dbReference type="InterPro" id="IPR041664">
    <property type="entry name" value="AAA_16"/>
</dbReference>
<keyword evidence="4 7" id="KW-0235">DNA replication</keyword>
<evidence type="ECO:0000256" key="6">
    <source>
        <dbReference type="ARBA" id="ARBA00023242"/>
    </source>
</evidence>
<dbReference type="OrthoDB" id="343623at2759"/>
<comment type="similarity">
    <text evidence="2 7">Belongs to the ORC4 family.</text>
</comment>
<feature type="region of interest" description="Disordered" evidence="8">
    <location>
        <begin position="1"/>
        <end position="25"/>
    </location>
</feature>
<dbReference type="STRING" id="35722.A0A0B7NJ33"/>
<evidence type="ECO:0000256" key="2">
    <source>
        <dbReference type="ARBA" id="ARBA00005334"/>
    </source>
</evidence>
<dbReference type="EMBL" id="LN732480">
    <property type="protein sequence ID" value="CEP15514.1"/>
    <property type="molecule type" value="Genomic_DNA"/>
</dbReference>
<proteinExistence type="inferred from homology"/>
<name>A0A0B7NJ33_9FUNG</name>
<protein>
    <recommendedName>
        <fullName evidence="3 7">Origin recognition complex subunit 4</fullName>
    </recommendedName>
</protein>
<reference evidence="10 11" key="1">
    <citation type="submission" date="2014-09" db="EMBL/GenBank/DDBJ databases">
        <authorList>
            <person name="Ellenberger Sabrina"/>
        </authorList>
    </citation>
    <scope>NUCLEOTIDE SEQUENCE [LARGE SCALE GENOMIC DNA]</scope>
    <source>
        <strain evidence="10 11">CBS 412.66</strain>
    </source>
</reference>
<dbReference type="SUPFAM" id="SSF52540">
    <property type="entry name" value="P-loop containing nucleoside triphosphate hydrolases"/>
    <property type="match status" value="1"/>
</dbReference>